<dbReference type="InterPro" id="IPR000719">
    <property type="entry name" value="Prot_kinase_dom"/>
</dbReference>
<dbReference type="EC" id="2.7.11.1" evidence="1"/>
<evidence type="ECO:0000256" key="6">
    <source>
        <dbReference type="ARBA" id="ARBA00022840"/>
    </source>
</evidence>
<comment type="catalytic activity">
    <reaction evidence="8">
        <text>L-seryl-[protein] + ATP = O-phospho-L-seryl-[protein] + ADP + H(+)</text>
        <dbReference type="Rhea" id="RHEA:17989"/>
        <dbReference type="Rhea" id="RHEA-COMP:9863"/>
        <dbReference type="Rhea" id="RHEA-COMP:11604"/>
        <dbReference type="ChEBI" id="CHEBI:15378"/>
        <dbReference type="ChEBI" id="CHEBI:29999"/>
        <dbReference type="ChEBI" id="CHEBI:30616"/>
        <dbReference type="ChEBI" id="CHEBI:83421"/>
        <dbReference type="ChEBI" id="CHEBI:456216"/>
        <dbReference type="EC" id="2.7.11.1"/>
    </reaction>
</comment>
<reference evidence="12 13" key="1">
    <citation type="submission" date="2024-04" db="EMBL/GenBank/DDBJ databases">
        <authorList>
            <person name="Rising A."/>
            <person name="Reimegard J."/>
            <person name="Sonavane S."/>
            <person name="Akerstrom W."/>
            <person name="Nylinder S."/>
            <person name="Hedman E."/>
            <person name="Kallberg Y."/>
        </authorList>
    </citation>
    <scope>NUCLEOTIDE SEQUENCE [LARGE SCALE GENOMIC DNA]</scope>
</reference>
<comment type="caution">
    <text evidence="12">The sequence shown here is derived from an EMBL/GenBank/DDBJ whole genome shotgun (WGS) entry which is preliminary data.</text>
</comment>
<evidence type="ECO:0000256" key="8">
    <source>
        <dbReference type="ARBA" id="ARBA00048679"/>
    </source>
</evidence>
<protein>
    <recommendedName>
        <fullName evidence="1">non-specific serine/threonine protein kinase</fullName>
        <ecNumber evidence="1">2.7.11.1</ecNumber>
    </recommendedName>
</protein>
<evidence type="ECO:0000256" key="7">
    <source>
        <dbReference type="ARBA" id="ARBA00047899"/>
    </source>
</evidence>
<feature type="domain" description="Protein kinase" evidence="11">
    <location>
        <begin position="687"/>
        <end position="1032"/>
    </location>
</feature>
<dbReference type="GO" id="GO:0000278">
    <property type="term" value="P:mitotic cell cycle"/>
    <property type="evidence" value="ECO:0007669"/>
    <property type="project" value="TreeGrafter"/>
</dbReference>
<gene>
    <name evidence="12" type="ORF">LARSCL_LOCUS19294</name>
</gene>
<dbReference type="EMBL" id="CAXIEN010000371">
    <property type="protein sequence ID" value="CAL1295485.1"/>
    <property type="molecule type" value="Genomic_DNA"/>
</dbReference>
<dbReference type="PANTHER" id="PTHR24419:SF18">
    <property type="entry name" value="SERINE_THREONINE-PROTEIN KINASE HASPIN"/>
    <property type="match status" value="1"/>
</dbReference>
<sequence length="1032" mass="115199">MKRVKCYGRAKVTTVDSSFKRNFFGSLESRNFDGINNIQEFQQKGSSSFTSVASSSDFTNIHSRELFVSTTDSCNGSLSTYSPCSSRNLRKKYKSFKYSAGSKACQLKKFSYTSASHSSSDLQLALTSKAKKPLKKYTRKPKKGAKQKTSKQLKTPAKVTASYSSRTDLGLSYTKGRSKNVKCLRSYKKGALNRNNTSRRHSLKKHSSIPIQPSCSEFCENPSSVINTGMKKPNKKIGGKKKQLRNKCLEVTSSNSFIKDVTPSFNSKNDSFWAAIQPDWSSICEYSFKIEKASKNRKKRIPECSKQQMSKNVAFSDFIEDNNLLSNKRSISSGIPVQSEVSSISKHPLNLNINSSKTVDGKSKTAKGISENVIVCKKPAVITCTDSVNSQVLQEVENAEIQLQNDEINSIILNLCESVSETLNVNKIVAINTDENGSKNKSIETCQEVTKKSNKEVISAARTNFSARMTVSEDNNSLKGNKSLSRNIDQLLEYASAKPFKKSKGFYSSTPLASPSTHAIVTKKILSTRAFSPVLQKGLFTTSTPARSSNAVSAQQNHVCNVSRISHLERQCNSLQDLSIGSSVKLQRCPSTKVNLSMIPRRNKSLASFISSSQNTHHTSRSCISFSRREHLALGESRHCSKSWSSIKDAGASTSSECCFDSTLSKLLEFCGQTRIIPFGELYNWSHTTVRKIGEGTYGEVFTLVQNKISSVIKVIPFSEESGGNDMQSIESVLSEATVSKCLSELRNNKNFKTRNFNKLKSVHLVQGYYPDQMLVAWDKFSNAKTTYNSRPDVFNDQQMFAIIELEYGGKDMTCFILRNAAEAESVLKQIAISLAIAEEAHLFEHRDLHLGNILVQRNASKTISYVLRGKAYSIPNHGLVVTIIDFTLSRVLHEGCIFYNDLADDDSLFNQTGDYQFQIYKDTKQLLNNEWHKCLLYSNVLWLTFLCVKLLEYDYSRPSSKKHEEGLNKIRTFQNNLRQCQNAFECLASCNVLTSIPKGNQGSAKQMAKKAKLVDRKSLQKSISHRVSNVA</sequence>
<dbReference type="GO" id="GO:0005524">
    <property type="term" value="F:ATP binding"/>
    <property type="evidence" value="ECO:0007669"/>
    <property type="project" value="UniProtKB-UniRule"/>
</dbReference>
<evidence type="ECO:0000259" key="11">
    <source>
        <dbReference type="PROSITE" id="PS50011"/>
    </source>
</evidence>
<keyword evidence="6 9" id="KW-0067">ATP-binding</keyword>
<organism evidence="12 13">
    <name type="scientific">Larinioides sclopetarius</name>
    <dbReference type="NCBI Taxonomy" id="280406"/>
    <lineage>
        <taxon>Eukaryota</taxon>
        <taxon>Metazoa</taxon>
        <taxon>Ecdysozoa</taxon>
        <taxon>Arthropoda</taxon>
        <taxon>Chelicerata</taxon>
        <taxon>Arachnida</taxon>
        <taxon>Araneae</taxon>
        <taxon>Araneomorphae</taxon>
        <taxon>Entelegynae</taxon>
        <taxon>Araneoidea</taxon>
        <taxon>Araneidae</taxon>
        <taxon>Larinioides</taxon>
    </lineage>
</organism>
<dbReference type="Proteomes" id="UP001497382">
    <property type="component" value="Unassembled WGS sequence"/>
</dbReference>
<comment type="catalytic activity">
    <reaction evidence="7">
        <text>L-threonyl-[protein] + ATP = O-phospho-L-threonyl-[protein] + ADP + H(+)</text>
        <dbReference type="Rhea" id="RHEA:46608"/>
        <dbReference type="Rhea" id="RHEA-COMP:11060"/>
        <dbReference type="Rhea" id="RHEA-COMP:11605"/>
        <dbReference type="ChEBI" id="CHEBI:15378"/>
        <dbReference type="ChEBI" id="CHEBI:30013"/>
        <dbReference type="ChEBI" id="CHEBI:30616"/>
        <dbReference type="ChEBI" id="CHEBI:61977"/>
        <dbReference type="ChEBI" id="CHEBI:456216"/>
        <dbReference type="EC" id="2.7.11.1"/>
    </reaction>
</comment>
<dbReference type="InterPro" id="IPR011009">
    <property type="entry name" value="Kinase-like_dom_sf"/>
</dbReference>
<evidence type="ECO:0000256" key="4">
    <source>
        <dbReference type="ARBA" id="ARBA00022741"/>
    </source>
</evidence>
<keyword evidence="3" id="KW-0808">Transferase</keyword>
<evidence type="ECO:0000256" key="2">
    <source>
        <dbReference type="ARBA" id="ARBA00022527"/>
    </source>
</evidence>
<dbReference type="Pfam" id="PF12330">
    <property type="entry name" value="Haspin_kinase"/>
    <property type="match status" value="1"/>
</dbReference>
<dbReference type="GO" id="GO:0005737">
    <property type="term" value="C:cytoplasm"/>
    <property type="evidence" value="ECO:0007669"/>
    <property type="project" value="TreeGrafter"/>
</dbReference>
<feature type="binding site" evidence="9">
    <location>
        <position position="714"/>
    </location>
    <ligand>
        <name>ATP</name>
        <dbReference type="ChEBI" id="CHEBI:30616"/>
    </ligand>
</feature>
<proteinExistence type="predicted"/>
<dbReference type="GO" id="GO:0005634">
    <property type="term" value="C:nucleus"/>
    <property type="evidence" value="ECO:0007669"/>
    <property type="project" value="TreeGrafter"/>
</dbReference>
<dbReference type="Gene3D" id="1.10.510.10">
    <property type="entry name" value="Transferase(Phosphotransferase) domain 1"/>
    <property type="match status" value="1"/>
</dbReference>
<evidence type="ECO:0000256" key="3">
    <source>
        <dbReference type="ARBA" id="ARBA00022679"/>
    </source>
</evidence>
<accession>A0AAV2BII0</accession>
<evidence type="ECO:0000256" key="10">
    <source>
        <dbReference type="SAM" id="MobiDB-lite"/>
    </source>
</evidence>
<feature type="compositionally biased region" description="Basic residues" evidence="10">
    <location>
        <begin position="131"/>
        <end position="151"/>
    </location>
</feature>
<evidence type="ECO:0000256" key="5">
    <source>
        <dbReference type="ARBA" id="ARBA00022777"/>
    </source>
</evidence>
<dbReference type="PROSITE" id="PS00107">
    <property type="entry name" value="PROTEIN_KINASE_ATP"/>
    <property type="match status" value="1"/>
</dbReference>
<dbReference type="PROSITE" id="PS50011">
    <property type="entry name" value="PROTEIN_KINASE_DOM"/>
    <property type="match status" value="1"/>
</dbReference>
<dbReference type="InterPro" id="IPR024604">
    <property type="entry name" value="GSG2_C"/>
</dbReference>
<keyword evidence="13" id="KW-1185">Reference proteome</keyword>
<evidence type="ECO:0000313" key="13">
    <source>
        <dbReference type="Proteomes" id="UP001497382"/>
    </source>
</evidence>
<keyword evidence="2" id="KW-0723">Serine/threonine-protein kinase</keyword>
<evidence type="ECO:0000313" key="12">
    <source>
        <dbReference type="EMBL" id="CAL1295485.1"/>
    </source>
</evidence>
<keyword evidence="4 9" id="KW-0547">Nucleotide-binding</keyword>
<keyword evidence="5" id="KW-0418">Kinase</keyword>
<dbReference type="InterPro" id="IPR017441">
    <property type="entry name" value="Protein_kinase_ATP_BS"/>
</dbReference>
<dbReference type="GO" id="GO:0072354">
    <property type="term" value="F:histone H3T3 kinase activity"/>
    <property type="evidence" value="ECO:0007669"/>
    <property type="project" value="TreeGrafter"/>
</dbReference>
<dbReference type="SUPFAM" id="SSF56112">
    <property type="entry name" value="Protein kinase-like (PK-like)"/>
    <property type="match status" value="1"/>
</dbReference>
<feature type="region of interest" description="Disordered" evidence="10">
    <location>
        <begin position="131"/>
        <end position="159"/>
    </location>
</feature>
<dbReference type="Gene3D" id="3.30.200.20">
    <property type="entry name" value="Phosphorylase Kinase, domain 1"/>
    <property type="match status" value="1"/>
</dbReference>
<evidence type="ECO:0000256" key="9">
    <source>
        <dbReference type="PROSITE-ProRule" id="PRU10141"/>
    </source>
</evidence>
<dbReference type="GO" id="GO:0035556">
    <property type="term" value="P:intracellular signal transduction"/>
    <property type="evidence" value="ECO:0007669"/>
    <property type="project" value="TreeGrafter"/>
</dbReference>
<dbReference type="AlphaFoldDB" id="A0AAV2BII0"/>
<name>A0AAV2BII0_9ARAC</name>
<dbReference type="PANTHER" id="PTHR24419">
    <property type="entry name" value="INTERLEUKIN-1 RECEPTOR-ASSOCIATED KINASE"/>
    <property type="match status" value="1"/>
</dbReference>
<dbReference type="SMART" id="SM01331">
    <property type="entry name" value="DUF3635"/>
    <property type="match status" value="1"/>
</dbReference>
<evidence type="ECO:0000256" key="1">
    <source>
        <dbReference type="ARBA" id="ARBA00012513"/>
    </source>
</evidence>